<keyword evidence="1" id="KW-0805">Transcription regulation</keyword>
<proteinExistence type="predicted"/>
<evidence type="ECO:0000256" key="2">
    <source>
        <dbReference type="ARBA" id="ARBA00023125"/>
    </source>
</evidence>
<dbReference type="AlphaFoldDB" id="A0A2I4EQQ6"/>
<name>A0A2I4EQQ6_JUGRE</name>
<accession>A0A2I4EQQ6</accession>
<dbReference type="Gene3D" id="2.170.150.80">
    <property type="entry name" value="NAC domain"/>
    <property type="match status" value="1"/>
</dbReference>
<reference evidence="7" key="1">
    <citation type="submission" date="2025-08" db="UniProtKB">
        <authorList>
            <consortium name="RefSeq"/>
        </authorList>
    </citation>
    <scope>IDENTIFICATION</scope>
    <source>
        <tissue evidence="7">Leaves</tissue>
    </source>
</reference>
<dbReference type="Proteomes" id="UP000235220">
    <property type="component" value="Chromosome 2"/>
</dbReference>
<dbReference type="GO" id="GO:0003677">
    <property type="term" value="F:DNA binding"/>
    <property type="evidence" value="ECO:0007669"/>
    <property type="project" value="UniProtKB-KW"/>
</dbReference>
<dbReference type="InterPro" id="IPR036093">
    <property type="entry name" value="NAC_dom_sf"/>
</dbReference>
<dbReference type="OrthoDB" id="1871428at2759"/>
<evidence type="ECO:0000313" key="7">
    <source>
        <dbReference type="RefSeq" id="XP_018821723.1"/>
    </source>
</evidence>
<feature type="compositionally biased region" description="Low complexity" evidence="5">
    <location>
        <begin position="225"/>
        <end position="246"/>
    </location>
</feature>
<evidence type="ECO:0000256" key="4">
    <source>
        <dbReference type="ARBA" id="ARBA00023242"/>
    </source>
</evidence>
<dbReference type="Pfam" id="PF02365">
    <property type="entry name" value="NAM"/>
    <property type="match status" value="1"/>
</dbReference>
<dbReference type="SUPFAM" id="SSF101941">
    <property type="entry name" value="NAC domain"/>
    <property type="match status" value="1"/>
</dbReference>
<evidence type="ECO:0000256" key="1">
    <source>
        <dbReference type="ARBA" id="ARBA00023015"/>
    </source>
</evidence>
<keyword evidence="3" id="KW-0804">Transcription</keyword>
<dbReference type="GO" id="GO:0006355">
    <property type="term" value="P:regulation of DNA-templated transcription"/>
    <property type="evidence" value="ECO:0007669"/>
    <property type="project" value="InterPro"/>
</dbReference>
<dbReference type="STRING" id="51240.A0A2I4EQQ6"/>
<keyword evidence="6" id="KW-1185">Reference proteome</keyword>
<evidence type="ECO:0000256" key="5">
    <source>
        <dbReference type="SAM" id="MobiDB-lite"/>
    </source>
</evidence>
<sequence>MDKFRFAQKGAVVTRLPPGFRFQPTDEEIVFQYLKCKVFSCPLPASIITIPEINVCDYDPWDLPGDLGQEMYFFSHKEARYRNGNRTKRTTNSGYWKAAGSDKKILSSTKNHVVGMKKTLVFYRGKPSLGLRTDWIMHEYRLVDAGTAACIFSQVHNSTQNSLDQLDNWVLCRIFSKKGSTENNDVIIQTSSENKTLKNVVDVMAQQPRLFDFMMEYKTDDLGPVSSSSSSSSSSSTISITQVSSSGANHEEGSACNTST</sequence>
<dbReference type="GeneID" id="108991768"/>
<evidence type="ECO:0000256" key="3">
    <source>
        <dbReference type="ARBA" id="ARBA00023163"/>
    </source>
</evidence>
<protein>
    <submittedName>
        <fullName evidence="7">NAC domain-containing protein 83-like isoform X1</fullName>
    </submittedName>
</protein>
<dbReference type="PANTHER" id="PTHR31744:SF93">
    <property type="entry name" value="NAC DOMAIN-CONTAINING PROTEIN"/>
    <property type="match status" value="1"/>
</dbReference>
<dbReference type="PANTHER" id="PTHR31744">
    <property type="entry name" value="PROTEIN CUP-SHAPED COTYLEDON 2-RELATED"/>
    <property type="match status" value="1"/>
</dbReference>
<organism evidence="6 7">
    <name type="scientific">Juglans regia</name>
    <name type="common">English walnut</name>
    <dbReference type="NCBI Taxonomy" id="51240"/>
    <lineage>
        <taxon>Eukaryota</taxon>
        <taxon>Viridiplantae</taxon>
        <taxon>Streptophyta</taxon>
        <taxon>Embryophyta</taxon>
        <taxon>Tracheophyta</taxon>
        <taxon>Spermatophyta</taxon>
        <taxon>Magnoliopsida</taxon>
        <taxon>eudicotyledons</taxon>
        <taxon>Gunneridae</taxon>
        <taxon>Pentapetalae</taxon>
        <taxon>rosids</taxon>
        <taxon>fabids</taxon>
        <taxon>Fagales</taxon>
        <taxon>Juglandaceae</taxon>
        <taxon>Juglans</taxon>
    </lineage>
</organism>
<dbReference type="RefSeq" id="XP_018821723.1">
    <property type="nucleotide sequence ID" value="XM_018966178.2"/>
</dbReference>
<feature type="region of interest" description="Disordered" evidence="5">
    <location>
        <begin position="223"/>
        <end position="260"/>
    </location>
</feature>
<dbReference type="Gramene" id="Jr02_00440_p1">
    <property type="protein sequence ID" value="cds.Jr02_00440_p1"/>
    <property type="gene ID" value="Jr02_00440"/>
</dbReference>
<dbReference type="InterPro" id="IPR003441">
    <property type="entry name" value="NAC-dom"/>
</dbReference>
<dbReference type="KEGG" id="jre:108991768"/>
<dbReference type="PROSITE" id="PS51005">
    <property type="entry name" value="NAC"/>
    <property type="match status" value="1"/>
</dbReference>
<keyword evidence="4" id="KW-0539">Nucleus</keyword>
<keyword evidence="2" id="KW-0238">DNA-binding</keyword>
<evidence type="ECO:0000313" key="6">
    <source>
        <dbReference type="Proteomes" id="UP000235220"/>
    </source>
</evidence>
<gene>
    <name evidence="7" type="primary">LOC108991768</name>
</gene>